<dbReference type="AlphaFoldDB" id="A0A7W6RI13"/>
<accession>A0A7W6RI13</accession>
<dbReference type="Proteomes" id="UP000533641">
    <property type="component" value="Unassembled WGS sequence"/>
</dbReference>
<sequence>MSFSTLAIPAVPFRLNMLLISNANANRANRGGERGGKLTYRWIDNRVVDRMLADFHLANSGGLDPDVVANAPLLENYSVAIGPAYALSGVVSGHPHLKDGREIVTSQLFYLDPERAVARTLNRWYRLGLPHGFQRN</sequence>
<dbReference type="InterPro" id="IPR046574">
    <property type="entry name" value="DUF6634"/>
</dbReference>
<organism evidence="1 2">
    <name type="scientific">Rhizobium mongolense</name>
    <dbReference type="NCBI Taxonomy" id="57676"/>
    <lineage>
        <taxon>Bacteria</taxon>
        <taxon>Pseudomonadati</taxon>
        <taxon>Pseudomonadota</taxon>
        <taxon>Alphaproteobacteria</taxon>
        <taxon>Hyphomicrobiales</taxon>
        <taxon>Rhizobiaceae</taxon>
        <taxon>Rhizobium/Agrobacterium group</taxon>
        <taxon>Rhizobium</taxon>
    </lineage>
</organism>
<reference evidence="1 2" key="1">
    <citation type="submission" date="2020-08" db="EMBL/GenBank/DDBJ databases">
        <title>Genomic Encyclopedia of Type Strains, Phase IV (KMG-V): Genome sequencing to study the core and pangenomes of soil and plant-associated prokaryotes.</title>
        <authorList>
            <person name="Whitman W."/>
        </authorList>
    </citation>
    <scope>NUCLEOTIDE SEQUENCE [LARGE SCALE GENOMIC DNA]</scope>
    <source>
        <strain evidence="1 2">SEMIA 402</strain>
    </source>
</reference>
<comment type="caution">
    <text evidence="1">The sequence shown here is derived from an EMBL/GenBank/DDBJ whole genome shotgun (WGS) entry which is preliminary data.</text>
</comment>
<name>A0A7W6RI13_9HYPH</name>
<dbReference type="EMBL" id="JACIGM010000001">
    <property type="protein sequence ID" value="MBB4272847.1"/>
    <property type="molecule type" value="Genomic_DNA"/>
</dbReference>
<dbReference type="Pfam" id="PF20339">
    <property type="entry name" value="DUF6634"/>
    <property type="match status" value="1"/>
</dbReference>
<proteinExistence type="predicted"/>
<gene>
    <name evidence="1" type="ORF">GGE12_000589</name>
</gene>
<protein>
    <submittedName>
        <fullName evidence="1">Uncharacterized protein</fullName>
    </submittedName>
</protein>
<evidence type="ECO:0000313" key="2">
    <source>
        <dbReference type="Proteomes" id="UP000533641"/>
    </source>
</evidence>
<evidence type="ECO:0000313" key="1">
    <source>
        <dbReference type="EMBL" id="MBB4272847.1"/>
    </source>
</evidence>